<keyword evidence="3" id="KW-1003">Cell membrane</keyword>
<proteinExistence type="predicted"/>
<evidence type="ECO:0000256" key="4">
    <source>
        <dbReference type="ARBA" id="ARBA00022692"/>
    </source>
</evidence>
<feature type="transmembrane region" description="Helical" evidence="7">
    <location>
        <begin position="99"/>
        <end position="117"/>
    </location>
</feature>
<evidence type="ECO:0000256" key="1">
    <source>
        <dbReference type="ARBA" id="ARBA00004651"/>
    </source>
</evidence>
<dbReference type="EMBL" id="JAVAMP010000018">
    <property type="protein sequence ID" value="MDP5276717.1"/>
    <property type="molecule type" value="Genomic_DNA"/>
</dbReference>
<feature type="transmembrane region" description="Helical" evidence="7">
    <location>
        <begin position="42"/>
        <end position="62"/>
    </location>
</feature>
<comment type="caution">
    <text evidence="9">The sequence shown here is derived from an EMBL/GenBank/DDBJ whole genome shotgun (WGS) entry which is preliminary data.</text>
</comment>
<feature type="transmembrane region" description="Helical" evidence="7">
    <location>
        <begin position="307"/>
        <end position="323"/>
    </location>
</feature>
<feature type="transmembrane region" description="Helical" evidence="7">
    <location>
        <begin position="394"/>
        <end position="416"/>
    </location>
</feature>
<protein>
    <submittedName>
        <fullName evidence="9">MFS transporter</fullName>
    </submittedName>
</protein>
<feature type="domain" description="Major facilitator superfamily (MFS) profile" evidence="8">
    <location>
        <begin position="1"/>
        <end position="418"/>
    </location>
</feature>
<keyword evidence="4 7" id="KW-0812">Transmembrane</keyword>
<keyword evidence="2" id="KW-0813">Transport</keyword>
<reference evidence="9 10" key="1">
    <citation type="submission" date="2023-08" db="EMBL/GenBank/DDBJ databases">
        <authorList>
            <person name="Park J.-S."/>
        </authorList>
    </citation>
    <scope>NUCLEOTIDE SEQUENCE [LARGE SCALE GENOMIC DNA]</scope>
    <source>
        <strain evidence="9 10">2205SS18-9</strain>
    </source>
</reference>
<organism evidence="9 10">
    <name type="scientific">Chengkuizengella axinellae</name>
    <dbReference type="NCBI Taxonomy" id="3064388"/>
    <lineage>
        <taxon>Bacteria</taxon>
        <taxon>Bacillati</taxon>
        <taxon>Bacillota</taxon>
        <taxon>Bacilli</taxon>
        <taxon>Bacillales</taxon>
        <taxon>Paenibacillaceae</taxon>
        <taxon>Chengkuizengella</taxon>
    </lineage>
</organism>
<feature type="transmembrane region" description="Helical" evidence="7">
    <location>
        <begin position="329"/>
        <end position="353"/>
    </location>
</feature>
<feature type="transmembrane region" description="Helical" evidence="7">
    <location>
        <begin position="226"/>
        <end position="252"/>
    </location>
</feature>
<dbReference type="InterPro" id="IPR036259">
    <property type="entry name" value="MFS_trans_sf"/>
</dbReference>
<evidence type="ECO:0000256" key="7">
    <source>
        <dbReference type="SAM" id="Phobius"/>
    </source>
</evidence>
<feature type="transmembrane region" description="Helical" evidence="7">
    <location>
        <begin position="276"/>
        <end position="295"/>
    </location>
</feature>
<dbReference type="RefSeq" id="WP_305994025.1">
    <property type="nucleotide sequence ID" value="NZ_JAVAMP010000018.1"/>
</dbReference>
<dbReference type="InterPro" id="IPR005829">
    <property type="entry name" value="Sugar_transporter_CS"/>
</dbReference>
<dbReference type="Gene3D" id="1.20.1250.20">
    <property type="entry name" value="MFS general substrate transporter like domains"/>
    <property type="match status" value="1"/>
</dbReference>
<dbReference type="PROSITE" id="PS50850">
    <property type="entry name" value="MFS"/>
    <property type="match status" value="1"/>
</dbReference>
<keyword evidence="10" id="KW-1185">Reference proteome</keyword>
<feature type="transmembrane region" description="Helical" evidence="7">
    <location>
        <begin position="12"/>
        <end position="36"/>
    </location>
</feature>
<evidence type="ECO:0000313" key="10">
    <source>
        <dbReference type="Proteomes" id="UP001231941"/>
    </source>
</evidence>
<gene>
    <name evidence="9" type="ORF">Q5Y73_21725</name>
</gene>
<evidence type="ECO:0000256" key="2">
    <source>
        <dbReference type="ARBA" id="ARBA00022448"/>
    </source>
</evidence>
<dbReference type="Pfam" id="PF07690">
    <property type="entry name" value="MFS_1"/>
    <property type="match status" value="2"/>
</dbReference>
<dbReference type="PANTHER" id="PTHR23517:SF3">
    <property type="entry name" value="INTEGRAL MEMBRANE TRANSPORT PROTEIN"/>
    <property type="match status" value="1"/>
</dbReference>
<dbReference type="InterPro" id="IPR011701">
    <property type="entry name" value="MFS"/>
</dbReference>
<dbReference type="InterPro" id="IPR050171">
    <property type="entry name" value="MFS_Transporters"/>
</dbReference>
<sequence length="428" mass="49008">MKWRDWDTNLKVRLYGEGVINLLFWLYFPFMSIYFAKFFGKGTAGFLLVISQCISVAANLFGGYCADKFGRKRMMVFSHLGTSVAYSIFLLANSPWYESPIFTFIAFSMLGIFGALYSPASHAMVADVVPEKERSHVFAVFYVMVNICVVIGPVLGAFFFFSYRFELLTLAFITSVIFTFTLQRLIRETAPGLVDLSIQNSKDNEKWYSLLKEQFRNYRVIITDKTFFLFIIAGILFSLTFMQIDFLLPVYISETVTKQTLFSIKHWTLDISAEQVYGIILAENALLVVLFTIYATKFSNRFKPYKVFMFSSCMYGISIFLFGQTTQIWGLIFTMLLFVIAELMVIGVQASFVAKLAKEKMLAQYYAAAGLRFTLGKTLAPMSIPLVTLIGYRWTFIIIALIAFTGAGLYYMMAILMRRKERIHIKGR</sequence>
<evidence type="ECO:0000256" key="5">
    <source>
        <dbReference type="ARBA" id="ARBA00022989"/>
    </source>
</evidence>
<dbReference type="SUPFAM" id="SSF103473">
    <property type="entry name" value="MFS general substrate transporter"/>
    <property type="match status" value="1"/>
</dbReference>
<dbReference type="PANTHER" id="PTHR23517">
    <property type="entry name" value="RESISTANCE PROTEIN MDTM, PUTATIVE-RELATED-RELATED"/>
    <property type="match status" value="1"/>
</dbReference>
<dbReference type="Proteomes" id="UP001231941">
    <property type="component" value="Unassembled WGS sequence"/>
</dbReference>
<feature type="transmembrane region" description="Helical" evidence="7">
    <location>
        <begin position="137"/>
        <end position="161"/>
    </location>
</feature>
<feature type="transmembrane region" description="Helical" evidence="7">
    <location>
        <begin position="74"/>
        <end position="93"/>
    </location>
</feature>
<dbReference type="PROSITE" id="PS00216">
    <property type="entry name" value="SUGAR_TRANSPORT_1"/>
    <property type="match status" value="1"/>
</dbReference>
<evidence type="ECO:0000313" key="9">
    <source>
        <dbReference type="EMBL" id="MDP5276717.1"/>
    </source>
</evidence>
<dbReference type="InterPro" id="IPR020846">
    <property type="entry name" value="MFS_dom"/>
</dbReference>
<evidence type="ECO:0000259" key="8">
    <source>
        <dbReference type="PROSITE" id="PS50850"/>
    </source>
</evidence>
<keyword evidence="6 7" id="KW-0472">Membrane</keyword>
<comment type="subcellular location">
    <subcellularLocation>
        <location evidence="1">Cell membrane</location>
        <topology evidence="1">Multi-pass membrane protein</topology>
    </subcellularLocation>
</comment>
<feature type="transmembrane region" description="Helical" evidence="7">
    <location>
        <begin position="365"/>
        <end position="388"/>
    </location>
</feature>
<evidence type="ECO:0000256" key="3">
    <source>
        <dbReference type="ARBA" id="ARBA00022475"/>
    </source>
</evidence>
<evidence type="ECO:0000256" key="6">
    <source>
        <dbReference type="ARBA" id="ARBA00023136"/>
    </source>
</evidence>
<name>A0ABT9J522_9BACL</name>
<keyword evidence="5 7" id="KW-1133">Transmembrane helix</keyword>
<feature type="transmembrane region" description="Helical" evidence="7">
    <location>
        <begin position="167"/>
        <end position="186"/>
    </location>
</feature>
<accession>A0ABT9J522</accession>
<dbReference type="CDD" id="cd17329">
    <property type="entry name" value="MFS_MdtH_MDR_like"/>
    <property type="match status" value="1"/>
</dbReference>